<dbReference type="OrthoDB" id="9795893at2"/>
<feature type="chain" id="PRO_5002112753" evidence="2">
    <location>
        <begin position="22"/>
        <end position="500"/>
    </location>
</feature>
<keyword evidence="4" id="KW-1185">Reference proteome</keyword>
<accession>A0A0B5BJ95</accession>
<dbReference type="Pfam" id="PF13620">
    <property type="entry name" value="CarboxypepD_reg"/>
    <property type="match status" value="1"/>
</dbReference>
<dbReference type="PROSITE" id="PS51257">
    <property type="entry name" value="PROKAR_LIPOPROTEIN"/>
    <property type="match status" value="1"/>
</dbReference>
<dbReference type="EMBL" id="CP009788">
    <property type="protein sequence ID" value="AJE04136.1"/>
    <property type="molecule type" value="Genomic_DNA"/>
</dbReference>
<dbReference type="Gene3D" id="1.10.1130.10">
    <property type="entry name" value="Flavocytochrome C3, Chain A"/>
    <property type="match status" value="1"/>
</dbReference>
<keyword evidence="1 2" id="KW-0732">Signal</keyword>
<proteinExistence type="predicted"/>
<dbReference type="InterPro" id="IPR036280">
    <property type="entry name" value="Multihaem_cyt_sf"/>
</dbReference>
<evidence type="ECO:0000256" key="1">
    <source>
        <dbReference type="ARBA" id="ARBA00022729"/>
    </source>
</evidence>
<organism evidence="3 4">
    <name type="scientific">Geobacter pickeringii</name>
    <dbReference type="NCBI Taxonomy" id="345632"/>
    <lineage>
        <taxon>Bacteria</taxon>
        <taxon>Pseudomonadati</taxon>
        <taxon>Thermodesulfobacteriota</taxon>
        <taxon>Desulfuromonadia</taxon>
        <taxon>Geobacterales</taxon>
        <taxon>Geobacteraceae</taxon>
        <taxon>Geobacter</taxon>
    </lineage>
</organism>
<dbReference type="SUPFAM" id="SSF48695">
    <property type="entry name" value="Multiheme cytochromes"/>
    <property type="match status" value="2"/>
</dbReference>
<dbReference type="InterPro" id="IPR008969">
    <property type="entry name" value="CarboxyPept-like_regulatory"/>
</dbReference>
<dbReference type="SUPFAM" id="SSF49464">
    <property type="entry name" value="Carboxypeptidase regulatory domain-like"/>
    <property type="match status" value="1"/>
</dbReference>
<dbReference type="AlphaFoldDB" id="A0A0B5BJ95"/>
<sequence length="500" mass="53199">MRRALTNCLRYGIAIIMLVLAACGGGDGNRTPPLTGGTVTGVVRDMATGTPLAGVTVTDGSSTATTDANGVYTMPRPAGTYTLTVSAAGYGTTSRICSVPAGGSASFNWSLSRSPGVYWNYSAAQPGRMIPAATMNYVVVAWNDLGMHCAQDDYSYFCVLPPFNTLHVQVIQRGVGVVTSGITVSYAFPKKTDSARNTNFWQYAAKYGWNVPPNIGITGTPLAGTMAVDANNLGFVATGIPVTPYDDDGTWDPYGTATITVTNTATGAVLQTASVVVPVSTEMNCSNCHGMADTYLNILQTHDRRTGTTLAADQAKGVLHLCAECHADNALGLAGKPGVTNLSLAMHGFHRDKMVSTGSSQSPECYNCHPGPRTNCLRGIMSHAGQTCTDCHGNLSAMTTALQNGRKPWLEEPRCGDCHGSLHQENSATLYRNSIFTNSPDPKMNGQLYCAACHNSPHAEFSSTNHVDNGLPQKYQGDSYWLWNCYVCHTDYMPAPSTHQ</sequence>
<dbReference type="Proteomes" id="UP000057609">
    <property type="component" value="Chromosome"/>
</dbReference>
<dbReference type="PANTHER" id="PTHR35038">
    <property type="entry name" value="DISSIMILATORY SULFITE REDUCTASE SIRA"/>
    <property type="match status" value="1"/>
</dbReference>
<protein>
    <submittedName>
        <fullName evidence="3">Uncharacterized protein</fullName>
    </submittedName>
</protein>
<dbReference type="InterPro" id="IPR051829">
    <property type="entry name" value="Multiheme_Cytochr_ET"/>
</dbReference>
<dbReference type="RefSeq" id="WP_039743869.1">
    <property type="nucleotide sequence ID" value="NZ_CP009788.1"/>
</dbReference>
<dbReference type="Gene3D" id="2.60.40.1120">
    <property type="entry name" value="Carboxypeptidase-like, regulatory domain"/>
    <property type="match status" value="1"/>
</dbReference>
<reference evidence="3 4" key="1">
    <citation type="journal article" date="2015" name="Genome Announc.">
        <title>Complete Genome of Geobacter pickeringii G13T, a Metal-Reducing Isolate from Sedimentary Kaolin Deposits.</title>
        <authorList>
            <person name="Badalamenti J.P."/>
            <person name="Bond D.R."/>
        </authorList>
    </citation>
    <scope>NUCLEOTIDE SEQUENCE [LARGE SCALE GENOMIC DNA]</scope>
    <source>
        <strain evidence="3 4">G13</strain>
    </source>
</reference>
<gene>
    <name evidence="3" type="ORF">GPICK_12910</name>
</gene>
<evidence type="ECO:0000313" key="3">
    <source>
        <dbReference type="EMBL" id="AJE04136.1"/>
    </source>
</evidence>
<dbReference type="KEGG" id="gpi:GPICK_12910"/>
<dbReference type="STRING" id="345632.GPICK_12910"/>
<feature type="signal peptide" evidence="2">
    <location>
        <begin position="1"/>
        <end position="21"/>
    </location>
</feature>
<dbReference type="HOGENOM" id="CLU_462898_0_0_7"/>
<evidence type="ECO:0000256" key="2">
    <source>
        <dbReference type="SAM" id="SignalP"/>
    </source>
</evidence>
<name>A0A0B5BJ95_9BACT</name>
<evidence type="ECO:0000313" key="4">
    <source>
        <dbReference type="Proteomes" id="UP000057609"/>
    </source>
</evidence>